<name>A0AAE0BXW6_9CHLO</name>
<dbReference type="AlphaFoldDB" id="A0AAE0BXW6"/>
<dbReference type="PANTHER" id="PTHR43851">
    <property type="match status" value="1"/>
</dbReference>
<dbReference type="EMBL" id="LGRX02032646">
    <property type="protein sequence ID" value="KAK3243792.1"/>
    <property type="molecule type" value="Genomic_DNA"/>
</dbReference>
<dbReference type="InterPro" id="IPR011009">
    <property type="entry name" value="Kinase-like_dom_sf"/>
</dbReference>
<dbReference type="PANTHER" id="PTHR43851:SF3">
    <property type="entry name" value="COENZYME Q8"/>
    <property type="match status" value="1"/>
</dbReference>
<reference evidence="2 3" key="1">
    <citation type="journal article" date="2015" name="Genome Biol. Evol.">
        <title>Comparative Genomics of a Bacterivorous Green Alga Reveals Evolutionary Causalities and Consequences of Phago-Mixotrophic Mode of Nutrition.</title>
        <authorList>
            <person name="Burns J.A."/>
            <person name="Paasch A."/>
            <person name="Narechania A."/>
            <person name="Kim E."/>
        </authorList>
    </citation>
    <scope>NUCLEOTIDE SEQUENCE [LARGE SCALE GENOMIC DNA]</scope>
    <source>
        <strain evidence="2 3">PLY_AMNH</strain>
    </source>
</reference>
<feature type="domain" description="ABC1 atypical kinase-like" evidence="1">
    <location>
        <begin position="41"/>
        <end position="164"/>
    </location>
</feature>
<dbReference type="GO" id="GO:0006744">
    <property type="term" value="P:ubiquinone biosynthetic process"/>
    <property type="evidence" value="ECO:0007669"/>
    <property type="project" value="TreeGrafter"/>
</dbReference>
<keyword evidence="3" id="KW-1185">Reference proteome</keyword>
<protein>
    <recommendedName>
        <fullName evidence="1">ABC1 atypical kinase-like domain-containing protein</fullName>
    </recommendedName>
</protein>
<evidence type="ECO:0000259" key="1">
    <source>
        <dbReference type="Pfam" id="PF03109"/>
    </source>
</evidence>
<proteinExistence type="predicted"/>
<gene>
    <name evidence="2" type="ORF">CYMTET_46573</name>
</gene>
<dbReference type="InterPro" id="IPR004147">
    <property type="entry name" value="ABC1_dom"/>
</dbReference>
<dbReference type="SUPFAM" id="SSF56112">
    <property type="entry name" value="Protein kinase-like (PK-like)"/>
    <property type="match status" value="1"/>
</dbReference>
<comment type="caution">
    <text evidence="2">The sequence shown here is derived from an EMBL/GenBank/DDBJ whole genome shotgun (WGS) entry which is preliminary data.</text>
</comment>
<dbReference type="InterPro" id="IPR051409">
    <property type="entry name" value="Atypical_kinase_ADCK"/>
</dbReference>
<evidence type="ECO:0000313" key="2">
    <source>
        <dbReference type="EMBL" id="KAK3243792.1"/>
    </source>
</evidence>
<dbReference type="Pfam" id="PF03109">
    <property type="entry name" value="ABC1"/>
    <property type="match status" value="1"/>
</dbReference>
<evidence type="ECO:0000313" key="3">
    <source>
        <dbReference type="Proteomes" id="UP001190700"/>
    </source>
</evidence>
<accession>A0AAE0BXW6</accession>
<dbReference type="Proteomes" id="UP001190700">
    <property type="component" value="Unassembled WGS sequence"/>
</dbReference>
<sequence>MADTSAVSPAPLTAPLGPMADTSAVPRLPAAPSAPWLIQVKFKELLADEPGVHVPAVVPELSTASILTTHFAQGTPIDAAVELAPETRNAIGRRLLKLTLRELFEFRHMQTDPNWSNFLYDATSDTISLLDFGAAREYPKEFIDEYIRLVWAAAEQDEDELIEVSVRLGMLTGDESRKMMRAHITAGFAIGEPFMHAGEFDFAEAKLTKQVRKQSDVFAKERLVAPPTEVYSLHRRLAGAYSTCIKLGATFVCRDLLENVYHSYAFDDK</sequence>
<organism evidence="2 3">
    <name type="scientific">Cymbomonas tetramitiformis</name>
    <dbReference type="NCBI Taxonomy" id="36881"/>
    <lineage>
        <taxon>Eukaryota</taxon>
        <taxon>Viridiplantae</taxon>
        <taxon>Chlorophyta</taxon>
        <taxon>Pyramimonadophyceae</taxon>
        <taxon>Pyramimonadales</taxon>
        <taxon>Pyramimonadaceae</taxon>
        <taxon>Cymbomonas</taxon>
    </lineage>
</organism>